<comment type="cofactor">
    <cofactor evidence="1">
        <name>K(+)</name>
        <dbReference type="ChEBI" id="CHEBI:29103"/>
    </cofactor>
</comment>
<dbReference type="EMBL" id="JARVCO010000007">
    <property type="protein sequence ID" value="MDZ8118088.1"/>
    <property type="molecule type" value="Genomic_DNA"/>
</dbReference>
<gene>
    <name evidence="17" type="primary">pyk</name>
    <name evidence="17" type="ORF">P9H32_05550</name>
</gene>
<dbReference type="PANTHER" id="PTHR11817">
    <property type="entry name" value="PYRUVATE KINASE"/>
    <property type="match status" value="1"/>
</dbReference>
<name>A0ABU5MV41_9BACT</name>
<evidence type="ECO:0000256" key="12">
    <source>
        <dbReference type="ARBA" id="ARBA00023317"/>
    </source>
</evidence>
<reference evidence="17 18" key="1">
    <citation type="journal article" date="2024" name="Appl. Environ. Microbiol.">
        <title>Pontiella agarivorans sp. nov., a novel marine anaerobic bacterium capable of degrading macroalgal polysaccharides and fixing nitrogen.</title>
        <authorList>
            <person name="Liu N."/>
            <person name="Kivenson V."/>
            <person name="Peng X."/>
            <person name="Cui Z."/>
            <person name="Lankiewicz T.S."/>
            <person name="Gosselin K.M."/>
            <person name="English C.J."/>
            <person name="Blair E.M."/>
            <person name="O'Malley M.A."/>
            <person name="Valentine D.L."/>
        </authorList>
    </citation>
    <scope>NUCLEOTIDE SEQUENCE [LARGE SCALE GENOMIC DNA]</scope>
    <source>
        <strain evidence="17 18">NLcol2</strain>
    </source>
</reference>
<evidence type="ECO:0000259" key="16">
    <source>
        <dbReference type="Pfam" id="PF02887"/>
    </source>
</evidence>
<keyword evidence="12 17" id="KW-0670">Pyruvate</keyword>
<dbReference type="GO" id="GO:0004743">
    <property type="term" value="F:pyruvate kinase activity"/>
    <property type="evidence" value="ECO:0007669"/>
    <property type="project" value="UniProtKB-EC"/>
</dbReference>
<evidence type="ECO:0000256" key="9">
    <source>
        <dbReference type="ARBA" id="ARBA00022840"/>
    </source>
</evidence>
<comment type="caution">
    <text evidence="17">The sequence shown here is derived from an EMBL/GenBank/DDBJ whole genome shotgun (WGS) entry which is preliminary data.</text>
</comment>
<proteinExistence type="inferred from homology"/>
<dbReference type="InterPro" id="IPR036918">
    <property type="entry name" value="Pyrv_Knase_C_sf"/>
</dbReference>
<evidence type="ECO:0000256" key="6">
    <source>
        <dbReference type="ARBA" id="ARBA00022723"/>
    </source>
</evidence>
<dbReference type="InterPro" id="IPR040442">
    <property type="entry name" value="Pyrv_kinase-like_dom_sf"/>
</dbReference>
<evidence type="ECO:0000256" key="11">
    <source>
        <dbReference type="ARBA" id="ARBA00023152"/>
    </source>
</evidence>
<organism evidence="17 18">
    <name type="scientific">Pontiella agarivorans</name>
    <dbReference type="NCBI Taxonomy" id="3038953"/>
    <lineage>
        <taxon>Bacteria</taxon>
        <taxon>Pseudomonadati</taxon>
        <taxon>Kiritimatiellota</taxon>
        <taxon>Kiritimatiellia</taxon>
        <taxon>Kiritimatiellales</taxon>
        <taxon>Pontiellaceae</taxon>
        <taxon>Pontiella</taxon>
    </lineage>
</organism>
<comment type="similarity">
    <text evidence="3 14">Belongs to the pyruvate kinase family.</text>
</comment>
<evidence type="ECO:0000256" key="5">
    <source>
        <dbReference type="ARBA" id="ARBA00022679"/>
    </source>
</evidence>
<dbReference type="PROSITE" id="PS00110">
    <property type="entry name" value="PYRUVATE_KINASE"/>
    <property type="match status" value="1"/>
</dbReference>
<dbReference type="PRINTS" id="PR01050">
    <property type="entry name" value="PYRUVTKNASE"/>
</dbReference>
<dbReference type="NCBIfam" id="NF004978">
    <property type="entry name" value="PRK06354.1"/>
    <property type="match status" value="1"/>
</dbReference>
<keyword evidence="11 14" id="KW-0324">Glycolysis</keyword>
<evidence type="ECO:0000313" key="17">
    <source>
        <dbReference type="EMBL" id="MDZ8118088.1"/>
    </source>
</evidence>
<dbReference type="Gene3D" id="3.20.20.60">
    <property type="entry name" value="Phosphoenolpyruvate-binding domains"/>
    <property type="match status" value="1"/>
</dbReference>
<dbReference type="Pfam" id="PF00224">
    <property type="entry name" value="PK"/>
    <property type="match status" value="1"/>
</dbReference>
<dbReference type="Gene3D" id="3.40.1380.20">
    <property type="entry name" value="Pyruvate kinase, C-terminal domain"/>
    <property type="match status" value="1"/>
</dbReference>
<dbReference type="InterPro" id="IPR015793">
    <property type="entry name" value="Pyrv_Knase_brl"/>
</dbReference>
<dbReference type="InterPro" id="IPR015806">
    <property type="entry name" value="Pyrv_Knase_insert_dom_sf"/>
</dbReference>
<protein>
    <recommendedName>
        <fullName evidence="4 13">Pyruvate kinase</fullName>
        <ecNumber evidence="4 13">2.7.1.40</ecNumber>
    </recommendedName>
</protein>
<accession>A0ABU5MV41</accession>
<evidence type="ECO:0000256" key="7">
    <source>
        <dbReference type="ARBA" id="ARBA00022741"/>
    </source>
</evidence>
<feature type="domain" description="Pyruvate kinase C-terminal" evidence="16">
    <location>
        <begin position="354"/>
        <end position="464"/>
    </location>
</feature>
<evidence type="ECO:0000256" key="4">
    <source>
        <dbReference type="ARBA" id="ARBA00012142"/>
    </source>
</evidence>
<keyword evidence="8 14" id="KW-0418">Kinase</keyword>
<keyword evidence="5 14" id="KW-0808">Transferase</keyword>
<dbReference type="Gene3D" id="2.40.33.10">
    <property type="entry name" value="PK beta-barrel domain-like"/>
    <property type="match status" value="1"/>
</dbReference>
<dbReference type="NCBIfam" id="TIGR01064">
    <property type="entry name" value="pyruv_kin"/>
    <property type="match status" value="1"/>
</dbReference>
<keyword evidence="7" id="KW-0547">Nucleotide-binding</keyword>
<keyword evidence="18" id="KW-1185">Reference proteome</keyword>
<evidence type="ECO:0000256" key="2">
    <source>
        <dbReference type="ARBA" id="ARBA00004997"/>
    </source>
</evidence>
<dbReference type="Pfam" id="PF02887">
    <property type="entry name" value="PK_C"/>
    <property type="match status" value="1"/>
</dbReference>
<keyword evidence="6" id="KW-0479">Metal-binding</keyword>
<dbReference type="SUPFAM" id="SSF50800">
    <property type="entry name" value="PK beta-barrel domain-like"/>
    <property type="match status" value="1"/>
</dbReference>
<evidence type="ECO:0000256" key="14">
    <source>
        <dbReference type="RuleBase" id="RU000504"/>
    </source>
</evidence>
<keyword evidence="10 14" id="KW-0460">Magnesium</keyword>
<dbReference type="EC" id="2.7.1.40" evidence="4 13"/>
<dbReference type="SUPFAM" id="SSF51621">
    <property type="entry name" value="Phosphoenolpyruvate/pyruvate domain"/>
    <property type="match status" value="1"/>
</dbReference>
<evidence type="ECO:0000259" key="15">
    <source>
        <dbReference type="Pfam" id="PF00224"/>
    </source>
</evidence>
<dbReference type="NCBIfam" id="NF004491">
    <property type="entry name" value="PRK05826.1"/>
    <property type="match status" value="1"/>
</dbReference>
<evidence type="ECO:0000256" key="1">
    <source>
        <dbReference type="ARBA" id="ARBA00001958"/>
    </source>
</evidence>
<evidence type="ECO:0000256" key="13">
    <source>
        <dbReference type="NCBIfam" id="TIGR01064"/>
    </source>
</evidence>
<dbReference type="InterPro" id="IPR001697">
    <property type="entry name" value="Pyr_Knase"/>
</dbReference>
<comment type="catalytic activity">
    <reaction evidence="14">
        <text>pyruvate + ATP = phosphoenolpyruvate + ADP + H(+)</text>
        <dbReference type="Rhea" id="RHEA:18157"/>
        <dbReference type="ChEBI" id="CHEBI:15361"/>
        <dbReference type="ChEBI" id="CHEBI:15378"/>
        <dbReference type="ChEBI" id="CHEBI:30616"/>
        <dbReference type="ChEBI" id="CHEBI:58702"/>
        <dbReference type="ChEBI" id="CHEBI:456216"/>
        <dbReference type="EC" id="2.7.1.40"/>
    </reaction>
</comment>
<dbReference type="GO" id="GO:0016301">
    <property type="term" value="F:kinase activity"/>
    <property type="evidence" value="ECO:0007669"/>
    <property type="project" value="UniProtKB-KW"/>
</dbReference>
<dbReference type="InterPro" id="IPR018209">
    <property type="entry name" value="Pyrv_Knase_AS"/>
</dbReference>
<dbReference type="Proteomes" id="UP001290861">
    <property type="component" value="Unassembled WGS sequence"/>
</dbReference>
<evidence type="ECO:0000313" key="18">
    <source>
        <dbReference type="Proteomes" id="UP001290861"/>
    </source>
</evidence>
<evidence type="ECO:0000256" key="3">
    <source>
        <dbReference type="ARBA" id="ARBA00008663"/>
    </source>
</evidence>
<comment type="pathway">
    <text evidence="2 14">Carbohydrate degradation; glycolysis; pyruvate from D-glyceraldehyde 3-phosphate: step 5/5.</text>
</comment>
<evidence type="ECO:0000256" key="10">
    <source>
        <dbReference type="ARBA" id="ARBA00022842"/>
    </source>
</evidence>
<feature type="domain" description="Pyruvate kinase barrel" evidence="15">
    <location>
        <begin position="4"/>
        <end position="318"/>
    </location>
</feature>
<dbReference type="InterPro" id="IPR015813">
    <property type="entry name" value="Pyrv/PenolPyrv_kinase-like_dom"/>
</dbReference>
<dbReference type="SUPFAM" id="SSF52935">
    <property type="entry name" value="PK C-terminal domain-like"/>
    <property type="match status" value="1"/>
</dbReference>
<dbReference type="RefSeq" id="WP_322607887.1">
    <property type="nucleotide sequence ID" value="NZ_JARVCO010000007.1"/>
</dbReference>
<dbReference type="InterPro" id="IPR011037">
    <property type="entry name" value="Pyrv_Knase-like_insert_dom_sf"/>
</dbReference>
<dbReference type="InterPro" id="IPR015795">
    <property type="entry name" value="Pyrv_Knase_C"/>
</dbReference>
<sequence>MLKKQTKIICTIAGNRCEEDFLRKLHKAGMNVARLNTAHISTVEADLMVQRIRSVSKDIGILIDTKGPEVRTSGMGNEILELCTGDIIEIGDKIQPENGFMVNYEEFVNDVPIGSDVLIDDGEIRLTVIEKKADLVVCRAENNGVIKNNKSVNIPNVELGLPALTEKDAEFIDWATRSEIEFIAHSFVRNRDDVMAIQSILDMRKSPIKIIAKIENREGVDNLESILDVAHAVMVARGDLGIEIPAEEVPIIQKQMIKTCIRRIKPVITATQMLHTMIDNPRATRAEVSDVANAIYDGTDAVMLSGETAYGKYPVEAVTTMAEIARRVEDQKEDLVRKKLHIVQQSEEMRPRNHIARSAVSISANLPAKAIITSTKSGDTAMVCGSYRGKTPIYALSASARTVRELSLCYGIYARQIEIPASTSELVKSSVQMLLNEGYFEKDDLIMFIGGGQIYSSHTNFLQVETPATLLSS</sequence>
<keyword evidence="9" id="KW-0067">ATP-binding</keyword>
<evidence type="ECO:0000256" key="8">
    <source>
        <dbReference type="ARBA" id="ARBA00022777"/>
    </source>
</evidence>